<evidence type="ECO:0000256" key="2">
    <source>
        <dbReference type="SAM" id="Phobius"/>
    </source>
</evidence>
<accession>A0AAJ0FCZ4</accession>
<organism evidence="3 4">
    <name type="scientific">Echria macrotheca</name>
    <dbReference type="NCBI Taxonomy" id="438768"/>
    <lineage>
        <taxon>Eukaryota</taxon>
        <taxon>Fungi</taxon>
        <taxon>Dikarya</taxon>
        <taxon>Ascomycota</taxon>
        <taxon>Pezizomycotina</taxon>
        <taxon>Sordariomycetes</taxon>
        <taxon>Sordariomycetidae</taxon>
        <taxon>Sordariales</taxon>
        <taxon>Schizotheciaceae</taxon>
        <taxon>Echria</taxon>
    </lineage>
</organism>
<protein>
    <submittedName>
        <fullName evidence="3">Uncharacterized protein</fullName>
    </submittedName>
</protein>
<proteinExistence type="predicted"/>
<dbReference type="Proteomes" id="UP001239445">
    <property type="component" value="Unassembled WGS sequence"/>
</dbReference>
<feature type="transmembrane region" description="Helical" evidence="2">
    <location>
        <begin position="389"/>
        <end position="411"/>
    </location>
</feature>
<keyword evidence="2" id="KW-0472">Membrane</keyword>
<keyword evidence="2" id="KW-1133">Transmembrane helix</keyword>
<reference evidence="3" key="1">
    <citation type="submission" date="2023-06" db="EMBL/GenBank/DDBJ databases">
        <title>Genome-scale phylogeny and comparative genomics of the fungal order Sordariales.</title>
        <authorList>
            <consortium name="Lawrence Berkeley National Laboratory"/>
            <person name="Hensen N."/>
            <person name="Bonometti L."/>
            <person name="Westerberg I."/>
            <person name="Brannstrom I.O."/>
            <person name="Guillou S."/>
            <person name="Cros-Aarteil S."/>
            <person name="Calhoun S."/>
            <person name="Haridas S."/>
            <person name="Kuo A."/>
            <person name="Mondo S."/>
            <person name="Pangilinan J."/>
            <person name="Riley R."/>
            <person name="Labutti K."/>
            <person name="Andreopoulos B."/>
            <person name="Lipzen A."/>
            <person name="Chen C."/>
            <person name="Yanf M."/>
            <person name="Daum C."/>
            <person name="Ng V."/>
            <person name="Clum A."/>
            <person name="Steindorff A."/>
            <person name="Ohm R."/>
            <person name="Martin F."/>
            <person name="Silar P."/>
            <person name="Natvig D."/>
            <person name="Lalanne C."/>
            <person name="Gautier V."/>
            <person name="Ament-Velasquez S.L."/>
            <person name="Kruys A."/>
            <person name="Hutchinson M.I."/>
            <person name="Powell A.J."/>
            <person name="Barry K."/>
            <person name="Miller A.N."/>
            <person name="Grigoriev I.V."/>
            <person name="Debuchy R."/>
            <person name="Gladieux P."/>
            <person name="Thoren M.H."/>
            <person name="Johannesson H."/>
        </authorList>
    </citation>
    <scope>NUCLEOTIDE SEQUENCE</scope>
    <source>
        <strain evidence="3">PSN4</strain>
    </source>
</reference>
<keyword evidence="2" id="KW-0812">Transmembrane</keyword>
<feature type="transmembrane region" description="Helical" evidence="2">
    <location>
        <begin position="423"/>
        <end position="443"/>
    </location>
</feature>
<sequence>MADAASVSETTESIALDDLGKATESVAETRSDQERHHLATRTFELDYDGSNPPTATQTGVEGRDTLAQWLSKQMESARAPIDDTSTRNPVGTSARMRLALFDLSDDLWKEEECGSFGEATEAFAGVHMPSLAHAPEAMSAILPLTLEHHGISNRTHQAVRTQFFSCNEISMVWKNYPESRTTVGLVWIPSEYQRHTRDFILGRLESQQLLLSHPSLLPLVTLQVSIDIVRQVISCIRRQVLNAQKRSGFRNLCSVAPMELAGFVDFSHLPGLVGGETTRLAEQERQLRGFEDALLFIQEQNKVFRRDHSALGNDIEHIAQHVDGQLDFSSWECTALLYDVRSLQSQASIVAEGISNLIGQQEKKQALEIANDLRAIAEDGRRDSASMKAIAAVTMCFLPGTYLATFFAMPMFQKPDIIMQEVWFYWLVTALLTILVVGVWLFWNHWSAKHPSRTRYRVHQEESGEDMV</sequence>
<feature type="region of interest" description="Disordered" evidence="1">
    <location>
        <begin position="1"/>
        <end position="32"/>
    </location>
</feature>
<dbReference type="EMBL" id="MU839828">
    <property type="protein sequence ID" value="KAK1758848.1"/>
    <property type="molecule type" value="Genomic_DNA"/>
</dbReference>
<evidence type="ECO:0000256" key="1">
    <source>
        <dbReference type="SAM" id="MobiDB-lite"/>
    </source>
</evidence>
<gene>
    <name evidence="3" type="ORF">QBC47DRAFT_370650</name>
</gene>
<evidence type="ECO:0000313" key="3">
    <source>
        <dbReference type="EMBL" id="KAK1758848.1"/>
    </source>
</evidence>
<dbReference type="Gene3D" id="1.20.58.340">
    <property type="entry name" value="Magnesium transport protein CorA, transmembrane region"/>
    <property type="match status" value="1"/>
</dbReference>
<name>A0AAJ0FCZ4_9PEZI</name>
<evidence type="ECO:0000313" key="4">
    <source>
        <dbReference type="Proteomes" id="UP001239445"/>
    </source>
</evidence>
<dbReference type="AlphaFoldDB" id="A0AAJ0FCZ4"/>
<keyword evidence="4" id="KW-1185">Reference proteome</keyword>
<comment type="caution">
    <text evidence="3">The sequence shown here is derived from an EMBL/GenBank/DDBJ whole genome shotgun (WGS) entry which is preliminary data.</text>
</comment>